<dbReference type="InterPro" id="IPR036388">
    <property type="entry name" value="WH-like_DNA-bd_sf"/>
</dbReference>
<dbReference type="InterPro" id="IPR011991">
    <property type="entry name" value="ArsR-like_HTH"/>
</dbReference>
<comment type="caution">
    <text evidence="3">The sequence shown here is derived from an EMBL/GenBank/DDBJ whole genome shotgun (WGS) entry which is preliminary data.</text>
</comment>
<name>A0ABD5REB7_9EURY</name>
<accession>A0ABD5REB7</accession>
<gene>
    <name evidence="3" type="ORF">ACFPJ5_14540</name>
</gene>
<reference evidence="3 4" key="1">
    <citation type="journal article" date="2019" name="Int. J. Syst. Evol. Microbiol.">
        <title>The Global Catalogue of Microorganisms (GCM) 10K type strain sequencing project: providing services to taxonomists for standard genome sequencing and annotation.</title>
        <authorList>
            <consortium name="The Broad Institute Genomics Platform"/>
            <consortium name="The Broad Institute Genome Sequencing Center for Infectious Disease"/>
            <person name="Wu L."/>
            <person name="Ma J."/>
        </authorList>
    </citation>
    <scope>NUCLEOTIDE SEQUENCE [LARGE SCALE GENOMIC DNA]</scope>
    <source>
        <strain evidence="3 4">CGMCC 1.12237</strain>
    </source>
</reference>
<dbReference type="RefSeq" id="WP_227230384.1">
    <property type="nucleotide sequence ID" value="NZ_JAJCVJ010000002.1"/>
</dbReference>
<dbReference type="Pfam" id="PF08350">
    <property type="entry name" value="FilR1_middle"/>
    <property type="match status" value="1"/>
</dbReference>
<sequence length="259" mass="28379">MGDLTTDALDAVVTERARCLRSLVETPRTKRDLVDLLGCSKSTVTRALRDLGDAGLVERRDGQWTATRFGRCVAGTRRAYLDRLSTLSDAESLLDDVPADCPLDCRVIDEADVFLADSSVPDAVVREFLDRVEPSTDLRIATPTLLTGFARECYERLTATDDYALELVAPGSTLDRVAGVYPEVDELFTGDDAIEVYRGEVPFSFGVWLGDDHVGVLVFADRGISGIVVNDSESATEWAERQYDRARSTATPLTPPPIE</sequence>
<dbReference type="EMBL" id="JBHSKX010000002">
    <property type="protein sequence ID" value="MFC5368151.1"/>
    <property type="molecule type" value="Genomic_DNA"/>
</dbReference>
<evidence type="ECO:0000259" key="2">
    <source>
        <dbReference type="Pfam" id="PF25213"/>
    </source>
</evidence>
<feature type="domain" description="HVO-A0261-like N-terminal" evidence="2">
    <location>
        <begin position="12"/>
        <end position="85"/>
    </location>
</feature>
<dbReference type="CDD" id="cd00090">
    <property type="entry name" value="HTH_ARSR"/>
    <property type="match status" value="1"/>
</dbReference>
<dbReference type="SUPFAM" id="SSF46785">
    <property type="entry name" value="Winged helix' DNA-binding domain"/>
    <property type="match status" value="1"/>
</dbReference>
<proteinExistence type="predicted"/>
<keyword evidence="4" id="KW-1185">Reference proteome</keyword>
<dbReference type="Proteomes" id="UP001596201">
    <property type="component" value="Unassembled WGS sequence"/>
</dbReference>
<evidence type="ECO:0000313" key="4">
    <source>
        <dbReference type="Proteomes" id="UP001596201"/>
    </source>
</evidence>
<protein>
    <submittedName>
        <fullName evidence="3">Helix-turn-helix transcriptional regulator</fullName>
    </submittedName>
</protein>
<dbReference type="InterPro" id="IPR013561">
    <property type="entry name" value="FilR1_middle_dom"/>
</dbReference>
<evidence type="ECO:0000313" key="3">
    <source>
        <dbReference type="EMBL" id="MFC5368151.1"/>
    </source>
</evidence>
<dbReference type="AlphaFoldDB" id="A0ABD5REB7"/>
<dbReference type="InterPro" id="IPR057527">
    <property type="entry name" value="HVO_A0261-like_N"/>
</dbReference>
<feature type="domain" description="Methanogenesis regulatory protein FilR1 middle" evidence="1">
    <location>
        <begin position="121"/>
        <end position="248"/>
    </location>
</feature>
<dbReference type="Pfam" id="PF25213">
    <property type="entry name" value="HVO_A0261_N"/>
    <property type="match status" value="1"/>
</dbReference>
<organism evidence="3 4">
    <name type="scientific">Salinirubrum litoreum</name>
    <dbReference type="NCBI Taxonomy" id="1126234"/>
    <lineage>
        <taxon>Archaea</taxon>
        <taxon>Methanobacteriati</taxon>
        <taxon>Methanobacteriota</taxon>
        <taxon>Stenosarchaea group</taxon>
        <taxon>Halobacteria</taxon>
        <taxon>Halobacteriales</taxon>
        <taxon>Haloferacaceae</taxon>
        <taxon>Salinirubrum</taxon>
    </lineage>
</organism>
<evidence type="ECO:0000259" key="1">
    <source>
        <dbReference type="Pfam" id="PF08350"/>
    </source>
</evidence>
<dbReference type="Gene3D" id="1.10.10.10">
    <property type="entry name" value="Winged helix-like DNA-binding domain superfamily/Winged helix DNA-binding domain"/>
    <property type="match status" value="1"/>
</dbReference>
<dbReference type="InterPro" id="IPR036390">
    <property type="entry name" value="WH_DNA-bd_sf"/>
</dbReference>